<evidence type="ECO:0000313" key="3">
    <source>
        <dbReference type="EMBL" id="CUR34714.1"/>
    </source>
</evidence>
<keyword evidence="1" id="KW-0472">Membrane</keyword>
<proteinExistence type="predicted"/>
<accession>A0A1J1LRS7</accession>
<evidence type="ECO:0000313" key="4">
    <source>
        <dbReference type="Proteomes" id="UP000184315"/>
    </source>
</evidence>
<dbReference type="EMBL" id="CZDF01000172">
    <property type="protein sequence ID" value="CUR34714.1"/>
    <property type="molecule type" value="Genomic_DNA"/>
</dbReference>
<keyword evidence="4" id="KW-1185">Reference proteome</keyword>
<dbReference type="Pfam" id="PF00990">
    <property type="entry name" value="GGDEF"/>
    <property type="match status" value="1"/>
</dbReference>
<dbReference type="InterPro" id="IPR043128">
    <property type="entry name" value="Rev_trsase/Diguanyl_cyclase"/>
</dbReference>
<dbReference type="OrthoDB" id="450956at2"/>
<dbReference type="InterPro" id="IPR000160">
    <property type="entry name" value="GGDEF_dom"/>
</dbReference>
<reference evidence="4" key="1">
    <citation type="submission" date="2015-10" db="EMBL/GenBank/DDBJ databases">
        <authorList>
            <person name="Regsiter A."/>
            <person name="william w."/>
        </authorList>
    </citation>
    <scope>NUCLEOTIDE SEQUENCE [LARGE SCALE GENOMIC DNA]</scope>
</reference>
<gene>
    <name evidence="3" type="ORF">PL9214650153</name>
</gene>
<feature type="transmembrane region" description="Helical" evidence="1">
    <location>
        <begin position="51"/>
        <end position="70"/>
    </location>
</feature>
<feature type="transmembrane region" description="Helical" evidence="1">
    <location>
        <begin position="24"/>
        <end position="45"/>
    </location>
</feature>
<keyword evidence="1" id="KW-0812">Transmembrane</keyword>
<dbReference type="SUPFAM" id="SSF55073">
    <property type="entry name" value="Nucleotide cyclase"/>
    <property type="match status" value="1"/>
</dbReference>
<dbReference type="AlphaFoldDB" id="A0A1J1LRS7"/>
<protein>
    <recommendedName>
        <fullName evidence="2">GGDEF domain-containing protein</fullName>
    </recommendedName>
</protein>
<dbReference type="STRING" id="671072.PL9214650153"/>
<dbReference type="Proteomes" id="UP000184315">
    <property type="component" value="Unassembled WGS sequence"/>
</dbReference>
<name>A0A1J1LRS7_9CYAN</name>
<feature type="domain" description="GGDEF" evidence="2">
    <location>
        <begin position="166"/>
        <end position="294"/>
    </location>
</feature>
<dbReference type="RefSeq" id="WP_083580159.1">
    <property type="nucleotide sequence ID" value="NZ_LN889813.1"/>
</dbReference>
<keyword evidence="1" id="KW-1133">Transmembrane helix</keyword>
<evidence type="ECO:0000259" key="2">
    <source>
        <dbReference type="PROSITE" id="PS50887"/>
    </source>
</evidence>
<sequence>MNKSLRLFQKVNIWGEKNSSKSRLFSIGILAVNLPLLGSTLYLILHPQFPLGKEIFAVVFFSTIAGFILLNHKISQVEQSIIKATTALNSYCETGEILNCNSSPYYELKNLFKAIEYNLQKSEQRIVELETIISSRQEEFFQIILEQETAESHLRQCLGIASRHHLPLCIALVKIEGIDLLENSDPLTPQPPEVTALIQKFQQLLRESDWAVHWGDQEFLLAIFSELPGTKLALSRILNHFLTDPETLPSTPPQCSMYIGFTAAQPNEHYRACIERANQALQKAKTTGEHCVYL</sequence>
<evidence type="ECO:0000256" key="1">
    <source>
        <dbReference type="SAM" id="Phobius"/>
    </source>
</evidence>
<dbReference type="InterPro" id="IPR029787">
    <property type="entry name" value="Nucleotide_cyclase"/>
</dbReference>
<dbReference type="PROSITE" id="PS50887">
    <property type="entry name" value="GGDEF"/>
    <property type="match status" value="1"/>
</dbReference>
<dbReference type="SMART" id="SM00267">
    <property type="entry name" value="GGDEF"/>
    <property type="match status" value="1"/>
</dbReference>
<dbReference type="Gene3D" id="3.30.70.270">
    <property type="match status" value="1"/>
</dbReference>
<organism evidence="3 4">
    <name type="scientific">Planktothrix tepida PCC 9214</name>
    <dbReference type="NCBI Taxonomy" id="671072"/>
    <lineage>
        <taxon>Bacteria</taxon>
        <taxon>Bacillati</taxon>
        <taxon>Cyanobacteriota</taxon>
        <taxon>Cyanophyceae</taxon>
        <taxon>Oscillatoriophycideae</taxon>
        <taxon>Oscillatoriales</taxon>
        <taxon>Microcoleaceae</taxon>
        <taxon>Planktothrix</taxon>
    </lineage>
</organism>